<reference evidence="1" key="1">
    <citation type="submission" date="2020-05" db="UniProtKB">
        <authorList>
            <consortium name="EnsemblMetazoa"/>
        </authorList>
    </citation>
    <scope>IDENTIFICATION</scope>
    <source>
        <strain evidence="1">TTRI</strain>
    </source>
</reference>
<sequence length="129" mass="15936">MMIWRQLLLWLYNVIKRHYLFTNRYYDNSFLKSNKHCKRNVCKETFKQPKEMDSHDLLVWIMITAMTWKCCSRRCKYKKRDVDGFLAAVFGLMYYIDVEQFKWFRKSVLETNLTLLEYVDRNNGQMDQF</sequence>
<protein>
    <submittedName>
        <fullName evidence="1">Uncharacterized protein</fullName>
    </submittedName>
</protein>
<dbReference type="AlphaFoldDB" id="A0A1A9VQH7"/>
<name>A0A1A9VQH7_GLOAU</name>
<evidence type="ECO:0000313" key="2">
    <source>
        <dbReference type="Proteomes" id="UP000078200"/>
    </source>
</evidence>
<dbReference type="EnsemblMetazoa" id="GAUT044395-RA">
    <property type="protein sequence ID" value="GAUT044395-PA"/>
    <property type="gene ID" value="GAUT044395"/>
</dbReference>
<evidence type="ECO:0000313" key="1">
    <source>
        <dbReference type="EnsemblMetazoa" id="GAUT044395-PA"/>
    </source>
</evidence>
<dbReference type="Proteomes" id="UP000078200">
    <property type="component" value="Unassembled WGS sequence"/>
</dbReference>
<proteinExistence type="predicted"/>
<organism evidence="1 2">
    <name type="scientific">Glossina austeni</name>
    <name type="common">Savannah tsetse fly</name>
    <dbReference type="NCBI Taxonomy" id="7395"/>
    <lineage>
        <taxon>Eukaryota</taxon>
        <taxon>Metazoa</taxon>
        <taxon>Ecdysozoa</taxon>
        <taxon>Arthropoda</taxon>
        <taxon>Hexapoda</taxon>
        <taxon>Insecta</taxon>
        <taxon>Pterygota</taxon>
        <taxon>Neoptera</taxon>
        <taxon>Endopterygota</taxon>
        <taxon>Diptera</taxon>
        <taxon>Brachycera</taxon>
        <taxon>Muscomorpha</taxon>
        <taxon>Hippoboscoidea</taxon>
        <taxon>Glossinidae</taxon>
        <taxon>Glossina</taxon>
    </lineage>
</organism>
<keyword evidence="2" id="KW-1185">Reference proteome</keyword>
<accession>A0A1A9VQH7</accession>
<dbReference type="VEuPathDB" id="VectorBase:GAUT044395"/>